<dbReference type="AlphaFoldDB" id="A0A0A0EJA5"/>
<dbReference type="PANTHER" id="PTHR39203:SF1">
    <property type="entry name" value="CYTOPLASMIC PROTEIN"/>
    <property type="match status" value="1"/>
</dbReference>
<evidence type="ECO:0000313" key="2">
    <source>
        <dbReference type="EMBL" id="KGM50355.1"/>
    </source>
</evidence>
<reference evidence="2 3" key="1">
    <citation type="journal article" date="2015" name="Antonie Van Leeuwenhoek">
        <title>Pseudooceanicola atlanticus gen. nov. sp. nov., isolated from surface seawater of the Atlantic Ocean and reclassification of Oceanicola batsensis, Oceanicola marinus, Oceanicola nitratireducens, Oceanicola nanhaiensis, Oceanicola antarcticus and Oceanicola flagellatus, as Pseudooceanicola batsensis comb. nov., Pseudooceanicola marinus comb. nov., Pseudooceanicola nitratireducens comb. nov., Pseudooceanicola nanhaiensis comb. nov., Pseudooceanicola antarcticus comb. nov., and Pseudooceanicola flagellatus comb. nov.</title>
        <authorList>
            <person name="Lai Q."/>
            <person name="Li G."/>
            <person name="Liu X."/>
            <person name="Du Y."/>
            <person name="Sun F."/>
            <person name="Shao Z."/>
        </authorList>
    </citation>
    <scope>NUCLEOTIDE SEQUENCE [LARGE SCALE GENOMIC DNA]</scope>
    <source>
        <strain evidence="2 3">22II-s11g</strain>
    </source>
</reference>
<keyword evidence="3" id="KW-1185">Reference proteome</keyword>
<dbReference type="RefSeq" id="WP_043744489.1">
    <property type="nucleotide sequence ID" value="NZ_AQQX01000001.1"/>
</dbReference>
<gene>
    <name evidence="2" type="ORF">ATO9_02360</name>
</gene>
<dbReference type="PANTHER" id="PTHR39203">
    <property type="entry name" value="CYTOPLASMIC PROTEIN-RELATED"/>
    <property type="match status" value="1"/>
</dbReference>
<dbReference type="Gene3D" id="3.10.400.10">
    <property type="entry name" value="Sulfate adenylyltransferase"/>
    <property type="match status" value="1"/>
</dbReference>
<dbReference type="EMBL" id="AQQX01000001">
    <property type="protein sequence ID" value="KGM50355.1"/>
    <property type="molecule type" value="Genomic_DNA"/>
</dbReference>
<organism evidence="2 3">
    <name type="scientific">Pseudooceanicola atlanticus</name>
    <dbReference type="NCBI Taxonomy" id="1461694"/>
    <lineage>
        <taxon>Bacteria</taxon>
        <taxon>Pseudomonadati</taxon>
        <taxon>Pseudomonadota</taxon>
        <taxon>Alphaproteobacteria</taxon>
        <taxon>Rhodobacterales</taxon>
        <taxon>Paracoccaceae</taxon>
        <taxon>Pseudooceanicola</taxon>
    </lineage>
</organism>
<accession>A0A0A0EJA5</accession>
<evidence type="ECO:0000313" key="3">
    <source>
        <dbReference type="Proteomes" id="UP000030004"/>
    </source>
</evidence>
<dbReference type="SMART" id="SM01022">
    <property type="entry name" value="ASCH"/>
    <property type="match status" value="1"/>
</dbReference>
<dbReference type="OrthoDB" id="9807542at2"/>
<dbReference type="eggNOG" id="COG4405">
    <property type="taxonomic scope" value="Bacteria"/>
</dbReference>
<dbReference type="SUPFAM" id="SSF88697">
    <property type="entry name" value="PUA domain-like"/>
    <property type="match status" value="1"/>
</dbReference>
<name>A0A0A0EJA5_9RHOB</name>
<proteinExistence type="predicted"/>
<feature type="domain" description="ASCH" evidence="1">
    <location>
        <begin position="7"/>
        <end position="124"/>
    </location>
</feature>
<comment type="caution">
    <text evidence="2">The sequence shown here is derived from an EMBL/GenBank/DDBJ whole genome shotgun (WGS) entry which is preliminary data.</text>
</comment>
<dbReference type="Proteomes" id="UP000030004">
    <property type="component" value="Unassembled WGS sequence"/>
</dbReference>
<dbReference type="InterPro" id="IPR007374">
    <property type="entry name" value="ASCH_domain"/>
</dbReference>
<evidence type="ECO:0000259" key="1">
    <source>
        <dbReference type="SMART" id="SM01022"/>
    </source>
</evidence>
<dbReference type="STRING" id="1461694.ATO9_02360"/>
<dbReference type="Pfam" id="PF04266">
    <property type="entry name" value="ASCH"/>
    <property type="match status" value="1"/>
</dbReference>
<sequence>MTEPVTFTFGDYEELCNEVLALVRSGKKTVTCAALTDFGPGKDPMPEVGRQDIALEWDGSPAVQMETLEVLTMPFGDVTEELAADMAEFRDLEDFRDQYRTYFEMRGKWSPDMMLMVERFRLIRDFAEDDR</sequence>
<protein>
    <recommendedName>
        <fullName evidence="1">ASCH domain-containing protein</fullName>
    </recommendedName>
</protein>
<dbReference type="InterPro" id="IPR015947">
    <property type="entry name" value="PUA-like_sf"/>
</dbReference>
<dbReference type="InterPro" id="IPR009326">
    <property type="entry name" value="DUF984"/>
</dbReference>